<dbReference type="SUPFAM" id="SSF52113">
    <property type="entry name" value="BRCT domain"/>
    <property type="match status" value="1"/>
</dbReference>
<reference evidence="2 3" key="1">
    <citation type="submission" date="2018-12" db="EMBL/GenBank/DDBJ databases">
        <title>Bacillus yapensis draft genome sequence.</title>
        <authorList>
            <person name="Yu L."/>
            <person name="Xu X."/>
            <person name="Tang X."/>
        </authorList>
    </citation>
    <scope>NUCLEOTIDE SEQUENCE [LARGE SCALE GENOMIC DNA]</scope>
    <source>
        <strain evidence="2 3">XXST-01</strain>
    </source>
</reference>
<feature type="domain" description="BRCT" evidence="1">
    <location>
        <begin position="10"/>
        <end position="97"/>
    </location>
</feature>
<accession>A0A3S0KGY5</accession>
<dbReference type="Proteomes" id="UP000271374">
    <property type="component" value="Unassembled WGS sequence"/>
</dbReference>
<protein>
    <recommendedName>
        <fullName evidence="1">BRCT domain-containing protein</fullName>
    </recommendedName>
</protein>
<dbReference type="AlphaFoldDB" id="A0A3S0KGY5"/>
<comment type="caution">
    <text evidence="2">The sequence shown here is derived from an EMBL/GenBank/DDBJ whole genome shotgun (WGS) entry which is preliminary data.</text>
</comment>
<evidence type="ECO:0000313" key="2">
    <source>
        <dbReference type="EMBL" id="RTR26558.1"/>
    </source>
</evidence>
<organism evidence="2 3">
    <name type="scientific">Bacillus yapensis</name>
    <dbReference type="NCBI Taxonomy" id="2492960"/>
    <lineage>
        <taxon>Bacteria</taxon>
        <taxon>Bacillati</taxon>
        <taxon>Bacillota</taxon>
        <taxon>Bacilli</taxon>
        <taxon>Bacillales</taxon>
        <taxon>Bacillaceae</taxon>
        <taxon>Bacillus</taxon>
    </lineage>
</organism>
<evidence type="ECO:0000259" key="1">
    <source>
        <dbReference type="PROSITE" id="PS50172"/>
    </source>
</evidence>
<dbReference type="CDD" id="cd17748">
    <property type="entry name" value="BRCT_DNA_ligase_like"/>
    <property type="match status" value="1"/>
</dbReference>
<proteinExistence type="predicted"/>
<dbReference type="Pfam" id="PF00533">
    <property type="entry name" value="BRCT"/>
    <property type="match status" value="1"/>
</dbReference>
<sequence length="97" mass="11133">MTGKFKSLSLKDETFVFTGKLSFLVRKEAIKEVLLRSGKCNDYVTKKTTYVVAGLEDFQNFIKGTKSTKLKKAEKYITNGVKLKIINEQEFLELLEM</sequence>
<keyword evidence="3" id="KW-1185">Reference proteome</keyword>
<dbReference type="EMBL" id="RXNT01000023">
    <property type="protein sequence ID" value="RTR26558.1"/>
    <property type="molecule type" value="Genomic_DNA"/>
</dbReference>
<evidence type="ECO:0000313" key="3">
    <source>
        <dbReference type="Proteomes" id="UP000271374"/>
    </source>
</evidence>
<dbReference type="InterPro" id="IPR001357">
    <property type="entry name" value="BRCT_dom"/>
</dbReference>
<dbReference type="OrthoDB" id="9776650at2"/>
<dbReference type="PROSITE" id="PS50172">
    <property type="entry name" value="BRCT"/>
    <property type="match status" value="1"/>
</dbReference>
<dbReference type="Gene3D" id="3.40.50.10190">
    <property type="entry name" value="BRCT domain"/>
    <property type="match status" value="1"/>
</dbReference>
<dbReference type="RefSeq" id="WP_126410726.1">
    <property type="nucleotide sequence ID" value="NZ_RXNT01000023.1"/>
</dbReference>
<gene>
    <name evidence="2" type="ORF">EKG37_21035</name>
</gene>
<dbReference type="InterPro" id="IPR036420">
    <property type="entry name" value="BRCT_dom_sf"/>
</dbReference>
<name>A0A3S0KGY5_9BACI</name>